<evidence type="ECO:0000256" key="2">
    <source>
        <dbReference type="ARBA" id="ARBA00005745"/>
    </source>
</evidence>
<evidence type="ECO:0000256" key="3">
    <source>
        <dbReference type="ARBA" id="ARBA00022475"/>
    </source>
</evidence>
<organism evidence="10 11">
    <name type="scientific">Legionella waltersii</name>
    <dbReference type="NCBI Taxonomy" id="66969"/>
    <lineage>
        <taxon>Bacteria</taxon>
        <taxon>Pseudomonadati</taxon>
        <taxon>Pseudomonadota</taxon>
        <taxon>Gammaproteobacteria</taxon>
        <taxon>Legionellales</taxon>
        <taxon>Legionellaceae</taxon>
        <taxon>Legionella</taxon>
    </lineage>
</organism>
<keyword evidence="5 8" id="KW-0812">Transmembrane</keyword>
<dbReference type="Proteomes" id="UP000054729">
    <property type="component" value="Unassembled WGS sequence"/>
</dbReference>
<reference evidence="10 11" key="1">
    <citation type="submission" date="2015-11" db="EMBL/GenBank/DDBJ databases">
        <title>Genomic analysis of 38 Legionella species identifies large and diverse effector repertoires.</title>
        <authorList>
            <person name="Burstein D."/>
            <person name="Amaro F."/>
            <person name="Zusman T."/>
            <person name="Lifshitz Z."/>
            <person name="Cohen O."/>
            <person name="Gilbert J.A."/>
            <person name="Pupko T."/>
            <person name="Shuman H.A."/>
            <person name="Segal G."/>
        </authorList>
    </citation>
    <scope>NUCLEOTIDE SEQUENCE [LARGE SCALE GENOMIC DNA]</scope>
    <source>
        <strain evidence="10 11">ATCC 51914</strain>
    </source>
</reference>
<dbReference type="Pfam" id="PF00482">
    <property type="entry name" value="T2SSF"/>
    <property type="match status" value="2"/>
</dbReference>
<dbReference type="GO" id="GO:0005886">
    <property type="term" value="C:plasma membrane"/>
    <property type="evidence" value="ECO:0007669"/>
    <property type="project" value="UniProtKB-SubCell"/>
</dbReference>
<comment type="subcellular location">
    <subcellularLocation>
        <location evidence="1">Cell inner membrane</location>
        <topology evidence="1">Multi-pass membrane protein</topology>
    </subcellularLocation>
</comment>
<dbReference type="InterPro" id="IPR003004">
    <property type="entry name" value="GspF/PilC"/>
</dbReference>
<evidence type="ECO:0000313" key="10">
    <source>
        <dbReference type="EMBL" id="KTD82587.1"/>
    </source>
</evidence>
<dbReference type="PANTHER" id="PTHR30012:SF4">
    <property type="entry name" value="MSHA BIOGENESIS PROTEIN MSHG"/>
    <property type="match status" value="1"/>
</dbReference>
<evidence type="ECO:0000256" key="4">
    <source>
        <dbReference type="ARBA" id="ARBA00022519"/>
    </source>
</evidence>
<dbReference type="PRINTS" id="PR00812">
    <property type="entry name" value="BCTERIALGSPF"/>
</dbReference>
<dbReference type="PANTHER" id="PTHR30012">
    <property type="entry name" value="GENERAL SECRETION PATHWAY PROTEIN"/>
    <property type="match status" value="1"/>
</dbReference>
<keyword evidence="3" id="KW-1003">Cell membrane</keyword>
<dbReference type="InterPro" id="IPR018076">
    <property type="entry name" value="T2SS_GspF_dom"/>
</dbReference>
<evidence type="ECO:0000313" key="11">
    <source>
        <dbReference type="Proteomes" id="UP000054729"/>
    </source>
</evidence>
<dbReference type="OrthoDB" id="9805682at2"/>
<name>A0A0W1AMJ4_9GAMM</name>
<feature type="domain" description="Type II secretion system protein GspF" evidence="9">
    <location>
        <begin position="275"/>
        <end position="397"/>
    </location>
</feature>
<keyword evidence="6 8" id="KW-1133">Transmembrane helix</keyword>
<feature type="domain" description="Type II secretion system protein GspF" evidence="9">
    <location>
        <begin position="72"/>
        <end position="195"/>
    </location>
</feature>
<proteinExistence type="inferred from homology"/>
<evidence type="ECO:0000256" key="8">
    <source>
        <dbReference type="SAM" id="Phobius"/>
    </source>
</evidence>
<protein>
    <submittedName>
        <fullName evidence="10">Pilus assembly protein PilC</fullName>
    </submittedName>
</protein>
<feature type="transmembrane region" description="Helical" evidence="8">
    <location>
        <begin position="176"/>
        <end position="202"/>
    </location>
</feature>
<feature type="transmembrane region" description="Helical" evidence="8">
    <location>
        <begin position="222"/>
        <end position="244"/>
    </location>
</feature>
<evidence type="ECO:0000256" key="1">
    <source>
        <dbReference type="ARBA" id="ARBA00004429"/>
    </source>
</evidence>
<feature type="transmembrane region" description="Helical" evidence="8">
    <location>
        <begin position="378"/>
        <end position="399"/>
    </location>
</feature>
<dbReference type="RefSeq" id="WP_058479359.1">
    <property type="nucleotide sequence ID" value="NZ_CAAAIQ010000018.1"/>
</dbReference>
<dbReference type="STRING" id="66969.Lwal_0516"/>
<evidence type="ECO:0000256" key="7">
    <source>
        <dbReference type="ARBA" id="ARBA00023136"/>
    </source>
</evidence>
<keyword evidence="7 8" id="KW-0472">Membrane</keyword>
<comment type="similarity">
    <text evidence="2">Belongs to the GSP F family.</text>
</comment>
<dbReference type="AlphaFoldDB" id="A0A0W1AMJ4"/>
<comment type="caution">
    <text evidence="10">The sequence shown here is derived from an EMBL/GenBank/DDBJ whole genome shotgun (WGS) entry which is preliminary data.</text>
</comment>
<dbReference type="FunFam" id="1.20.81.30:FF:000001">
    <property type="entry name" value="Type II secretion system protein F"/>
    <property type="match status" value="2"/>
</dbReference>
<accession>A0A0W1AMJ4</accession>
<dbReference type="EMBL" id="LNZB01000009">
    <property type="protein sequence ID" value="KTD82587.1"/>
    <property type="molecule type" value="Genomic_DNA"/>
</dbReference>
<gene>
    <name evidence="10" type="primary">pilC_1</name>
    <name evidence="10" type="ORF">Lwal_0516</name>
</gene>
<dbReference type="PATRIC" id="fig|66969.6.peg.553"/>
<evidence type="ECO:0000256" key="6">
    <source>
        <dbReference type="ARBA" id="ARBA00022989"/>
    </source>
</evidence>
<keyword evidence="4" id="KW-0997">Cell inner membrane</keyword>
<keyword evidence="11" id="KW-1185">Reference proteome</keyword>
<dbReference type="Gene3D" id="1.20.81.30">
    <property type="entry name" value="Type II secretion system (T2SS), domain F"/>
    <property type="match status" value="2"/>
</dbReference>
<dbReference type="GO" id="GO:0015628">
    <property type="term" value="P:protein secretion by the type II secretion system"/>
    <property type="evidence" value="ECO:0007669"/>
    <property type="project" value="TreeGrafter"/>
</dbReference>
<dbReference type="InterPro" id="IPR042094">
    <property type="entry name" value="T2SS_GspF_sf"/>
</dbReference>
<sequence length="408" mass="45522">MPEFYYSARDQQGKAVNGQKVAPNAEELANQLLADGLMPVDISLQAVKKLTNRKKKISHFFSKVTHDELHMFCRQMYSLTHAGIPLSESIQRLSETTNNPLLAEAFQTIVANLNKGSSLHVAMAQYPTIFDDFFLNLIVVGENTGNLDRIFLHLADYLEMEIDITQKVKTAMRYPIMVMSSILIALIVINVFVVPAFSKLYVNFQGELPLPTKILIVSSNFIIHYWYIVIGLILLGIIGFRAYIATPEGAIAWGKFELKIPVVGWLIHRILLARFARLMALVLRAGITAVEGIQMVGATTNNAYMAQKIKGVTDLIVRGNTIASAVDKTQLFPPLVIQMILLGEESGTIDHLLDEVADFYQREIDYDIVRLSDIIEPILLVVIGGMVLILALGVFLPMWNLANLVSHK</sequence>
<evidence type="ECO:0000259" key="9">
    <source>
        <dbReference type="Pfam" id="PF00482"/>
    </source>
</evidence>
<evidence type="ECO:0000256" key="5">
    <source>
        <dbReference type="ARBA" id="ARBA00022692"/>
    </source>
</evidence>